<sequence>MIFFPQILAPWQFSFAKKLWAVTIKWIRMSNYIRITAMICKTDSGINGTTYVSWFPNVPCKCCNVAVAKAMNFSLSSESIPISSKERTKHLATNTASILRIAFTLGSTFVQCVSNCKTVV</sequence>
<keyword evidence="2" id="KW-1185">Reference proteome</keyword>
<evidence type="ECO:0000313" key="1">
    <source>
        <dbReference type="EMBL" id="KAL2747080.1"/>
    </source>
</evidence>
<name>A0ABD2CPP2_VESMC</name>
<accession>A0ABD2CPP2</accession>
<proteinExistence type="predicted"/>
<dbReference type="AlphaFoldDB" id="A0ABD2CPP2"/>
<dbReference type="Proteomes" id="UP001607303">
    <property type="component" value="Unassembled WGS sequence"/>
</dbReference>
<protein>
    <submittedName>
        <fullName evidence="1">Uncharacterized protein</fullName>
    </submittedName>
</protein>
<evidence type="ECO:0000313" key="2">
    <source>
        <dbReference type="Proteomes" id="UP001607303"/>
    </source>
</evidence>
<organism evidence="1 2">
    <name type="scientific">Vespula maculifrons</name>
    <name type="common">Eastern yellow jacket</name>
    <name type="synonym">Wasp</name>
    <dbReference type="NCBI Taxonomy" id="7453"/>
    <lineage>
        <taxon>Eukaryota</taxon>
        <taxon>Metazoa</taxon>
        <taxon>Ecdysozoa</taxon>
        <taxon>Arthropoda</taxon>
        <taxon>Hexapoda</taxon>
        <taxon>Insecta</taxon>
        <taxon>Pterygota</taxon>
        <taxon>Neoptera</taxon>
        <taxon>Endopterygota</taxon>
        <taxon>Hymenoptera</taxon>
        <taxon>Apocrita</taxon>
        <taxon>Aculeata</taxon>
        <taxon>Vespoidea</taxon>
        <taxon>Vespidae</taxon>
        <taxon>Vespinae</taxon>
        <taxon>Vespula</taxon>
    </lineage>
</organism>
<dbReference type="EMBL" id="JAYRBN010000037">
    <property type="protein sequence ID" value="KAL2747080.1"/>
    <property type="molecule type" value="Genomic_DNA"/>
</dbReference>
<gene>
    <name evidence="1" type="ORF">V1477_005450</name>
</gene>
<comment type="caution">
    <text evidence="1">The sequence shown here is derived from an EMBL/GenBank/DDBJ whole genome shotgun (WGS) entry which is preliminary data.</text>
</comment>
<reference evidence="1 2" key="1">
    <citation type="journal article" date="2024" name="Ann. Entomol. Soc. Am.">
        <title>Genomic analyses of the southern and eastern yellowjacket wasps (Hymenoptera: Vespidae) reveal evolutionary signatures of social life.</title>
        <authorList>
            <person name="Catto M.A."/>
            <person name="Caine P.B."/>
            <person name="Orr S.E."/>
            <person name="Hunt B.G."/>
            <person name="Goodisman M.A.D."/>
        </authorList>
    </citation>
    <scope>NUCLEOTIDE SEQUENCE [LARGE SCALE GENOMIC DNA]</scope>
    <source>
        <strain evidence="1">232</strain>
        <tissue evidence="1">Head and thorax</tissue>
    </source>
</reference>